<feature type="compositionally biased region" description="Basic residues" evidence="2">
    <location>
        <begin position="1"/>
        <end position="11"/>
    </location>
</feature>
<proteinExistence type="inferred from homology"/>
<dbReference type="EMBL" id="AAHRBT010000032">
    <property type="protein sequence ID" value="EBZ4208003.1"/>
    <property type="molecule type" value="Genomic_DNA"/>
</dbReference>
<name>A0A5I3EQ98_SALET</name>
<sequence length="354" mass="39509">MSKKRYQKRNRNQYSQQDAKPTFVTFGDPEPVAYWGSYGGTLWSGYDGYYIPPVERADLVTLSNIAAYHGAILRSRVNMIANGFKGGGGLTRAQVQAAVLNLLMFGDTGLLKVRNGFGRINRLAVLPSLYLRRTMKQETVIIQSAGEDVKYAEGEVIFIPQYDPQQQVYGIPDYMHGMESAMLNVSATRFRIRYYKNGAHMGYVFFTNDPDMDPEFEKKMREEIANSRGAGNFKSMFINIPGADKEAVKIIPVGDTGTKDEFLNVKNVSAQDQLVAHRFPPGLAGIIPENAAGLGDPLKAREAYYRDEVIPMRSFLMDCINADPEITQVGRIEFDLNVIADSNGVVTKGRNDEK</sequence>
<dbReference type="EMBL" id="AALLJB010000044">
    <property type="protein sequence ID" value="EDA8246295.1"/>
    <property type="molecule type" value="Genomic_DNA"/>
</dbReference>
<dbReference type="Pfam" id="PF04860">
    <property type="entry name" value="Phage_portal"/>
    <property type="match status" value="1"/>
</dbReference>
<evidence type="ECO:0000313" key="4">
    <source>
        <dbReference type="EMBL" id="EBZ4208003.1"/>
    </source>
</evidence>
<reference evidence="4" key="1">
    <citation type="submission" date="2018-10" db="EMBL/GenBank/DDBJ databases">
        <authorList>
            <person name="Ashton P.M."/>
            <person name="Dallman T."/>
            <person name="Nair S."/>
            <person name="De Pinna E."/>
            <person name="Peters T."/>
            <person name="Grant K."/>
        </authorList>
    </citation>
    <scope>NUCLEOTIDE SEQUENCE</scope>
    <source>
        <strain evidence="5">186598</strain>
        <strain evidence="3">196404</strain>
        <strain evidence="4">623457</strain>
    </source>
</reference>
<gene>
    <name evidence="5" type="ORF">A4I94_17940</name>
    <name evidence="3" type="ORF">DPY77_21730</name>
    <name evidence="4" type="ORF">EBC19_21920</name>
</gene>
<evidence type="ECO:0000313" key="3">
    <source>
        <dbReference type="EMBL" id="EBW5673785.1"/>
    </source>
</evidence>
<dbReference type="AlphaFoldDB" id="A0A5I3EQ98"/>
<dbReference type="NCBIfam" id="TIGR01540">
    <property type="entry name" value="portal_PBSX"/>
    <property type="match status" value="1"/>
</dbReference>
<evidence type="ECO:0000256" key="2">
    <source>
        <dbReference type="SAM" id="MobiDB-lite"/>
    </source>
</evidence>
<dbReference type="InterPro" id="IPR006430">
    <property type="entry name" value="Phage_portal_PBSX"/>
</dbReference>
<organism evidence="4">
    <name type="scientific">Salmonella enterica subsp. enterica serovar London</name>
    <dbReference type="NCBI Taxonomy" id="149390"/>
    <lineage>
        <taxon>Bacteria</taxon>
        <taxon>Pseudomonadati</taxon>
        <taxon>Pseudomonadota</taxon>
        <taxon>Gammaproteobacteria</taxon>
        <taxon>Enterobacterales</taxon>
        <taxon>Enterobacteriaceae</taxon>
        <taxon>Salmonella</taxon>
    </lineage>
</organism>
<evidence type="ECO:0000256" key="1">
    <source>
        <dbReference type="ARBA" id="ARBA00006799"/>
    </source>
</evidence>
<dbReference type="EMBL" id="AAHISR010000033">
    <property type="protein sequence ID" value="EBW5673785.1"/>
    <property type="molecule type" value="Genomic_DNA"/>
</dbReference>
<feature type="region of interest" description="Disordered" evidence="2">
    <location>
        <begin position="1"/>
        <end position="21"/>
    </location>
</feature>
<protein>
    <submittedName>
        <fullName evidence="4">Phage portal protein</fullName>
    </submittedName>
</protein>
<dbReference type="InterPro" id="IPR006944">
    <property type="entry name" value="Phage/GTA_portal"/>
</dbReference>
<comment type="similarity">
    <text evidence="1">Belongs to the phage portal family. PBSX subfamily.</text>
</comment>
<comment type="caution">
    <text evidence="4">The sequence shown here is derived from an EMBL/GenBank/DDBJ whole genome shotgun (WGS) entry which is preliminary data.</text>
</comment>
<evidence type="ECO:0000313" key="5">
    <source>
        <dbReference type="EMBL" id="EDA8246295.1"/>
    </source>
</evidence>
<accession>A0A5I3EQ98</accession>